<dbReference type="InterPro" id="IPR006366">
    <property type="entry name" value="CobA/CysG_C"/>
</dbReference>
<evidence type="ECO:0000256" key="5">
    <source>
        <dbReference type="ARBA" id="ARBA00022679"/>
    </source>
</evidence>
<keyword evidence="7" id="KW-0627">Porphyrin biosynthesis</keyword>
<dbReference type="InterPro" id="IPR014777">
    <property type="entry name" value="4pyrrole_Mease_sub1"/>
</dbReference>
<dbReference type="AlphaFoldDB" id="A0A9W6JCX8"/>
<organism evidence="12 13">
    <name type="scientific">Methylopila jiangsuensis</name>
    <dbReference type="NCBI Taxonomy" id="586230"/>
    <lineage>
        <taxon>Bacteria</taxon>
        <taxon>Pseudomonadati</taxon>
        <taxon>Pseudomonadota</taxon>
        <taxon>Alphaproteobacteria</taxon>
        <taxon>Hyphomicrobiales</taxon>
        <taxon>Methylopilaceae</taxon>
        <taxon>Methylopila</taxon>
    </lineage>
</organism>
<evidence type="ECO:0000256" key="4">
    <source>
        <dbReference type="ARBA" id="ARBA00022603"/>
    </source>
</evidence>
<comment type="similarity">
    <text evidence="1 10">Belongs to the precorrin methyltransferase family.</text>
</comment>
<dbReference type="NCBIfam" id="NF004790">
    <property type="entry name" value="PRK06136.1"/>
    <property type="match status" value="1"/>
</dbReference>
<dbReference type="InterPro" id="IPR050161">
    <property type="entry name" value="Siro_Cobalamin_biosynth"/>
</dbReference>
<dbReference type="FunFam" id="3.40.1010.10:FF:000001">
    <property type="entry name" value="Siroheme synthase"/>
    <property type="match status" value="1"/>
</dbReference>
<proteinExistence type="inferred from homology"/>
<keyword evidence="6" id="KW-0949">S-adenosyl-L-methionine</keyword>
<evidence type="ECO:0000256" key="7">
    <source>
        <dbReference type="ARBA" id="ARBA00023244"/>
    </source>
</evidence>
<keyword evidence="13" id="KW-1185">Reference proteome</keyword>
<keyword evidence="4 10" id="KW-0489">Methyltransferase</keyword>
<dbReference type="Gene3D" id="3.40.1010.10">
    <property type="entry name" value="Cobalt-precorrin-4 Transmethylase, Domain 1"/>
    <property type="match status" value="1"/>
</dbReference>
<evidence type="ECO:0000313" key="13">
    <source>
        <dbReference type="Proteomes" id="UP001143364"/>
    </source>
</evidence>
<name>A0A9W6JCX8_9HYPH</name>
<dbReference type="GO" id="GO:0004851">
    <property type="term" value="F:uroporphyrin-III C-methyltransferase activity"/>
    <property type="evidence" value="ECO:0007669"/>
    <property type="project" value="UniProtKB-EC"/>
</dbReference>
<protein>
    <recommendedName>
        <fullName evidence="2">uroporphyrinogen-III C-methyltransferase</fullName>
        <ecNumber evidence="2">2.1.1.107</ecNumber>
    </recommendedName>
</protein>
<dbReference type="GO" id="GO:0032259">
    <property type="term" value="P:methylation"/>
    <property type="evidence" value="ECO:0007669"/>
    <property type="project" value="UniProtKB-KW"/>
</dbReference>
<dbReference type="InterPro" id="IPR000878">
    <property type="entry name" value="4pyrrol_Mease"/>
</dbReference>
<keyword evidence="3" id="KW-0169">Cobalamin biosynthesis</keyword>
<feature type="domain" description="Tetrapyrrole methylase" evidence="11">
    <location>
        <begin position="32"/>
        <end position="244"/>
    </location>
</feature>
<dbReference type="Proteomes" id="UP001143364">
    <property type="component" value="Unassembled WGS sequence"/>
</dbReference>
<evidence type="ECO:0000256" key="2">
    <source>
        <dbReference type="ARBA" id="ARBA00012162"/>
    </source>
</evidence>
<dbReference type="CDD" id="cd11642">
    <property type="entry name" value="SUMT"/>
    <property type="match status" value="1"/>
</dbReference>
<dbReference type="GO" id="GO:0019354">
    <property type="term" value="P:siroheme biosynthetic process"/>
    <property type="evidence" value="ECO:0007669"/>
    <property type="project" value="InterPro"/>
</dbReference>
<reference evidence="12" key="1">
    <citation type="journal article" date="2014" name="Int. J. Syst. Evol. Microbiol.">
        <title>Complete genome sequence of Corynebacterium casei LMG S-19264T (=DSM 44701T), isolated from a smear-ripened cheese.</title>
        <authorList>
            <consortium name="US DOE Joint Genome Institute (JGI-PGF)"/>
            <person name="Walter F."/>
            <person name="Albersmeier A."/>
            <person name="Kalinowski J."/>
            <person name="Ruckert C."/>
        </authorList>
    </citation>
    <scope>NUCLEOTIDE SEQUENCE</scope>
    <source>
        <strain evidence="12">VKM B-2555</strain>
    </source>
</reference>
<comment type="pathway">
    <text evidence="8">Porphyrin-containing compound metabolism; siroheme biosynthesis; precorrin-2 from uroporphyrinogen III: step 1/1.</text>
</comment>
<evidence type="ECO:0000256" key="8">
    <source>
        <dbReference type="ARBA" id="ARBA00025705"/>
    </source>
</evidence>
<evidence type="ECO:0000256" key="10">
    <source>
        <dbReference type="RuleBase" id="RU003960"/>
    </source>
</evidence>
<dbReference type="Pfam" id="PF00590">
    <property type="entry name" value="TP_methylase"/>
    <property type="match status" value="1"/>
</dbReference>
<evidence type="ECO:0000256" key="6">
    <source>
        <dbReference type="ARBA" id="ARBA00022691"/>
    </source>
</evidence>
<comment type="pathway">
    <text evidence="9">Cofactor biosynthesis; adenosylcobalamin biosynthesis; precorrin-2 from uroporphyrinogen III: step 1/1.</text>
</comment>
<accession>A0A9W6JCX8</accession>
<sequence>MSLMPDHASSSLAPVGLSPALSRMMPAFTPGTVWLAGAGPGDLGLLTLQTVWGLAQADVVFYDALVNEDVLDLARPEAERAFVGKRAGCPSPKQSEITARLIAAARAGKRVLRLKGGDPYVFGRGAEEAQGLAAAGVPFRVAPGITAGIGGLAAAGIPVTHRDVNQSVTFLTAHDASGALSARLDWAALSAASPVLVIYMGFRLMEVIAAKLMAAGRPADEPAAIVSQATTPRQRVVRTTLGRLALRADVEALEPPVLIVVGGVVALAPVLEAAGFSGAASA</sequence>
<evidence type="ECO:0000256" key="1">
    <source>
        <dbReference type="ARBA" id="ARBA00005879"/>
    </source>
</evidence>
<comment type="caution">
    <text evidence="12">The sequence shown here is derived from an EMBL/GenBank/DDBJ whole genome shotgun (WGS) entry which is preliminary data.</text>
</comment>
<dbReference type="NCBIfam" id="TIGR01469">
    <property type="entry name" value="cobA_cysG_Cterm"/>
    <property type="match status" value="1"/>
</dbReference>
<reference evidence="12" key="2">
    <citation type="submission" date="2023-01" db="EMBL/GenBank/DDBJ databases">
        <authorList>
            <person name="Sun Q."/>
            <person name="Evtushenko L."/>
        </authorList>
    </citation>
    <scope>NUCLEOTIDE SEQUENCE</scope>
    <source>
        <strain evidence="12">VKM B-2555</strain>
    </source>
</reference>
<dbReference type="SUPFAM" id="SSF53790">
    <property type="entry name" value="Tetrapyrrole methylase"/>
    <property type="match status" value="1"/>
</dbReference>
<dbReference type="InterPro" id="IPR035996">
    <property type="entry name" value="4pyrrol_Methylase_sf"/>
</dbReference>
<evidence type="ECO:0000313" key="12">
    <source>
        <dbReference type="EMBL" id="GLK75270.1"/>
    </source>
</evidence>
<dbReference type="PANTHER" id="PTHR45790">
    <property type="entry name" value="SIROHEME SYNTHASE-RELATED"/>
    <property type="match status" value="1"/>
</dbReference>
<evidence type="ECO:0000256" key="3">
    <source>
        <dbReference type="ARBA" id="ARBA00022573"/>
    </source>
</evidence>
<dbReference type="EC" id="2.1.1.107" evidence="2"/>
<dbReference type="InterPro" id="IPR014776">
    <property type="entry name" value="4pyrrole_Mease_sub2"/>
</dbReference>
<gene>
    <name evidence="12" type="primary">cobA</name>
    <name evidence="12" type="ORF">GCM10008171_05240</name>
</gene>
<dbReference type="EMBL" id="BSFK01000005">
    <property type="protein sequence ID" value="GLK75270.1"/>
    <property type="molecule type" value="Genomic_DNA"/>
</dbReference>
<dbReference type="PANTHER" id="PTHR45790:SF3">
    <property type="entry name" value="S-ADENOSYL-L-METHIONINE-DEPENDENT UROPORPHYRINOGEN III METHYLTRANSFERASE, CHLOROPLASTIC"/>
    <property type="match status" value="1"/>
</dbReference>
<dbReference type="GO" id="GO:0009236">
    <property type="term" value="P:cobalamin biosynthetic process"/>
    <property type="evidence" value="ECO:0007669"/>
    <property type="project" value="UniProtKB-KW"/>
</dbReference>
<dbReference type="FunFam" id="3.30.950.10:FF:000001">
    <property type="entry name" value="Siroheme synthase"/>
    <property type="match status" value="1"/>
</dbReference>
<evidence type="ECO:0000256" key="9">
    <source>
        <dbReference type="ARBA" id="ARBA00060548"/>
    </source>
</evidence>
<dbReference type="PROSITE" id="PS00840">
    <property type="entry name" value="SUMT_2"/>
    <property type="match status" value="1"/>
</dbReference>
<dbReference type="InterPro" id="IPR003043">
    <property type="entry name" value="Uropor_MeTrfase_CS"/>
</dbReference>
<evidence type="ECO:0000259" key="11">
    <source>
        <dbReference type="Pfam" id="PF00590"/>
    </source>
</evidence>
<keyword evidence="5 10" id="KW-0808">Transferase</keyword>
<dbReference type="Gene3D" id="3.30.950.10">
    <property type="entry name" value="Methyltransferase, Cobalt-precorrin-4 Transmethylase, Domain 2"/>
    <property type="match status" value="1"/>
</dbReference>